<keyword evidence="7" id="KW-0175">Coiled coil</keyword>
<keyword evidence="6" id="KW-0131">Cell cycle</keyword>
<dbReference type="GO" id="GO:0007094">
    <property type="term" value="P:mitotic spindle assembly checkpoint signaling"/>
    <property type="evidence" value="ECO:0007669"/>
    <property type="project" value="InterPro"/>
</dbReference>
<dbReference type="STRING" id="5762.D2W4M5"/>
<dbReference type="EMBL" id="GG738966">
    <property type="protein sequence ID" value="EFC35977.1"/>
    <property type="molecule type" value="Genomic_DNA"/>
</dbReference>
<keyword evidence="4" id="KW-0498">Mitosis</keyword>
<comment type="subcellular location">
    <subcellularLocation>
        <location evidence="1">Nucleus</location>
    </subcellularLocation>
</comment>
<dbReference type="PANTHER" id="PTHR23168:SF0">
    <property type="entry name" value="MITOTIC SPINDLE ASSEMBLY CHECKPOINT PROTEIN MAD1"/>
    <property type="match status" value="1"/>
</dbReference>
<dbReference type="GO" id="GO:0005635">
    <property type="term" value="C:nuclear envelope"/>
    <property type="evidence" value="ECO:0007669"/>
    <property type="project" value="TreeGrafter"/>
</dbReference>
<evidence type="ECO:0000313" key="9">
    <source>
        <dbReference type="Proteomes" id="UP000006671"/>
    </source>
</evidence>
<keyword evidence="5" id="KW-0539">Nucleus</keyword>
<dbReference type="InterPro" id="IPR008672">
    <property type="entry name" value="Mad1"/>
</dbReference>
<gene>
    <name evidence="8" type="ORF">NAEGRDRAFT_76359</name>
</gene>
<evidence type="ECO:0000256" key="6">
    <source>
        <dbReference type="ARBA" id="ARBA00023306"/>
    </source>
</evidence>
<dbReference type="GeneID" id="8860827"/>
<sequence length="254" mass="29704">MNKQLEEASTTNSELMTVYHSQKHEFNLLSHEYEILTFKTSQYDSKIQELDQLQDEIKTLKAELNERNEDKKKIRILEAELQKASESLQSQEVLKEAIKDFESELTKLEVLRIENSSLESKLYNTESLLKSWESAFPNNTPSDVNYNIKLQAKKITRLEETIQEVNQEKFDIAKHVELDVIENNRFRLSSMYAESPEDYLIFESDGNAMKLLNSEFACSLEEKSMRFLKNFRSIPGFLCSITLDLFNKQTVFTQ</sequence>
<dbReference type="AlphaFoldDB" id="D2W4M5"/>
<dbReference type="VEuPathDB" id="AmoebaDB:NAEGRDRAFT_76359"/>
<organism evidence="9">
    <name type="scientific">Naegleria gruberi</name>
    <name type="common">Amoeba</name>
    <dbReference type="NCBI Taxonomy" id="5762"/>
    <lineage>
        <taxon>Eukaryota</taxon>
        <taxon>Discoba</taxon>
        <taxon>Heterolobosea</taxon>
        <taxon>Tetramitia</taxon>
        <taxon>Eutetramitia</taxon>
        <taxon>Vahlkampfiidae</taxon>
        <taxon>Naegleria</taxon>
    </lineage>
</organism>
<dbReference type="Proteomes" id="UP000006671">
    <property type="component" value="Unassembled WGS sequence"/>
</dbReference>
<proteinExistence type="inferred from homology"/>
<dbReference type="eggNOG" id="KOG4593">
    <property type="taxonomic scope" value="Eukaryota"/>
</dbReference>
<dbReference type="KEGG" id="ngr:NAEGRDRAFT_76359"/>
<dbReference type="Gene3D" id="3.30.457.60">
    <property type="match status" value="1"/>
</dbReference>
<keyword evidence="9" id="KW-1185">Reference proteome</keyword>
<protein>
    <submittedName>
        <fullName evidence="8">Predicted protein</fullName>
    </submittedName>
</protein>
<dbReference type="InParanoid" id="D2W4M5"/>
<dbReference type="GO" id="GO:0051301">
    <property type="term" value="P:cell division"/>
    <property type="evidence" value="ECO:0007669"/>
    <property type="project" value="UniProtKB-KW"/>
</dbReference>
<comment type="similarity">
    <text evidence="2">Belongs to the MAD1 family.</text>
</comment>
<dbReference type="GO" id="GO:0072686">
    <property type="term" value="C:mitotic spindle"/>
    <property type="evidence" value="ECO:0007669"/>
    <property type="project" value="TreeGrafter"/>
</dbReference>
<dbReference type="GO" id="GO:0051315">
    <property type="term" value="P:attachment of mitotic spindle microtubules to kinetochore"/>
    <property type="evidence" value="ECO:0007669"/>
    <property type="project" value="TreeGrafter"/>
</dbReference>
<reference evidence="8 9" key="1">
    <citation type="journal article" date="2010" name="Cell">
        <title>The genome of Naegleria gruberi illuminates early eukaryotic versatility.</title>
        <authorList>
            <person name="Fritz-Laylin L.K."/>
            <person name="Prochnik S.E."/>
            <person name="Ginger M.L."/>
            <person name="Dacks J.B."/>
            <person name="Carpenter M.L."/>
            <person name="Field M.C."/>
            <person name="Kuo A."/>
            <person name="Paredez A."/>
            <person name="Chapman J."/>
            <person name="Pham J."/>
            <person name="Shu S."/>
            <person name="Neupane R."/>
            <person name="Cipriano M."/>
            <person name="Mancuso J."/>
            <person name="Tu H."/>
            <person name="Salamov A."/>
            <person name="Lindquist E."/>
            <person name="Shapiro H."/>
            <person name="Lucas S."/>
            <person name="Grigoriev I.V."/>
            <person name="Cande W.Z."/>
            <person name="Fulton C."/>
            <person name="Rokhsar D.S."/>
            <person name="Dawson S.C."/>
        </authorList>
    </citation>
    <scope>NUCLEOTIDE SEQUENCE [LARGE SCALE GENOMIC DNA]</scope>
    <source>
        <strain evidence="8 9">NEG-M</strain>
    </source>
</reference>
<dbReference type="RefSeq" id="XP_002668721.1">
    <property type="nucleotide sequence ID" value="XM_002668675.1"/>
</dbReference>
<evidence type="ECO:0000313" key="8">
    <source>
        <dbReference type="EMBL" id="EFC35977.1"/>
    </source>
</evidence>
<evidence type="ECO:0000256" key="3">
    <source>
        <dbReference type="ARBA" id="ARBA00022618"/>
    </source>
</evidence>
<evidence type="ECO:0000256" key="5">
    <source>
        <dbReference type="ARBA" id="ARBA00023242"/>
    </source>
</evidence>
<evidence type="ECO:0000256" key="2">
    <source>
        <dbReference type="ARBA" id="ARBA00008029"/>
    </source>
</evidence>
<keyword evidence="3" id="KW-0132">Cell division</keyword>
<dbReference type="OrthoDB" id="331602at2759"/>
<name>D2W4M5_NAEGR</name>
<evidence type="ECO:0000256" key="1">
    <source>
        <dbReference type="ARBA" id="ARBA00004123"/>
    </source>
</evidence>
<accession>D2W4M5</accession>
<feature type="coiled-coil region" evidence="7">
    <location>
        <begin position="36"/>
        <end position="111"/>
    </location>
</feature>
<evidence type="ECO:0000256" key="7">
    <source>
        <dbReference type="SAM" id="Coils"/>
    </source>
</evidence>
<dbReference type="Pfam" id="PF05557">
    <property type="entry name" value="MAD"/>
    <property type="match status" value="1"/>
</dbReference>
<evidence type="ECO:0000256" key="4">
    <source>
        <dbReference type="ARBA" id="ARBA00022776"/>
    </source>
</evidence>
<dbReference type="PANTHER" id="PTHR23168">
    <property type="entry name" value="MITOTIC SPINDLE ASSEMBLY CHECKPOINT PROTEIN MAD1 MITOTIC ARREST DEFICIENT-LIKE PROTEIN 1"/>
    <property type="match status" value="1"/>
</dbReference>
<dbReference type="GO" id="GO:0000776">
    <property type="term" value="C:kinetochore"/>
    <property type="evidence" value="ECO:0007669"/>
    <property type="project" value="TreeGrafter"/>
</dbReference>